<dbReference type="AlphaFoldDB" id="A0A942WGW2"/>
<evidence type="ECO:0000313" key="3">
    <source>
        <dbReference type="Proteomes" id="UP000753219"/>
    </source>
</evidence>
<dbReference type="EMBL" id="JAGZMZ010000012">
    <property type="protein sequence ID" value="MBS4884331.1"/>
    <property type="molecule type" value="Genomic_DNA"/>
</dbReference>
<organism evidence="2 3">
    <name type="scientific">Amedibacillus dolichus</name>
    <dbReference type="NCBI Taxonomy" id="31971"/>
    <lineage>
        <taxon>Bacteria</taxon>
        <taxon>Bacillati</taxon>
        <taxon>Bacillota</taxon>
        <taxon>Erysipelotrichia</taxon>
        <taxon>Erysipelotrichales</taxon>
        <taxon>Erysipelotrichaceae</taxon>
        <taxon>Amedibacillus</taxon>
    </lineage>
</organism>
<gene>
    <name evidence="2" type="ORF">KHZ85_06155</name>
</gene>
<proteinExistence type="predicted"/>
<feature type="transmembrane region" description="Helical" evidence="1">
    <location>
        <begin position="88"/>
        <end position="110"/>
    </location>
</feature>
<feature type="transmembrane region" description="Helical" evidence="1">
    <location>
        <begin position="7"/>
        <end position="24"/>
    </location>
</feature>
<sequence>MDGLAELLGNNYGILLFVGLLLFLKPEKLENNQKLFFIYMFIYFIDFSNSIKTTQILIICLGSVFIYLEFLNNSIFKRDYFSKFRYRIYDFFYIMISQYELFPFLFLIFLNTSYFKGIISYSSFPSQIVVIYYFIQGCLACHISNSLYKMNWEVKELDDIKLKMDHTILINYLPKVSTDIYNLVVQLEDKSYYIRKTYSTFFTWETFKKYAIPKLKRKKNDFQIKSSNILKKKFIIIKRIYYSIISFFRRGHSTIEAQLIRSIGIKDGFDGKKINILKRKIFEFLYTDIIFNSMQKYFKEHYYENWWNMKEYILYLYLMSARIVILGYEFSGLSHLYGKNIEDLTEEEIFIGVLHFSKYNCNISNILFYAEFYNFELSKDCCEKVLKNIIEYHNLDTDIIFYFS</sequence>
<protein>
    <submittedName>
        <fullName evidence="2">Uncharacterized protein</fullName>
    </submittedName>
</protein>
<keyword evidence="1" id="KW-1133">Transmembrane helix</keyword>
<name>A0A942WGW2_9FIRM</name>
<evidence type="ECO:0000313" key="2">
    <source>
        <dbReference type="EMBL" id="MBS4884331.1"/>
    </source>
</evidence>
<keyword evidence="1" id="KW-0812">Transmembrane</keyword>
<accession>A0A942WGW2</accession>
<feature type="transmembrane region" description="Helical" evidence="1">
    <location>
        <begin position="130"/>
        <end position="148"/>
    </location>
</feature>
<feature type="transmembrane region" description="Helical" evidence="1">
    <location>
        <begin position="36"/>
        <end position="68"/>
    </location>
</feature>
<dbReference type="Proteomes" id="UP000753219">
    <property type="component" value="Unassembled WGS sequence"/>
</dbReference>
<dbReference type="RefSeq" id="WP_278640258.1">
    <property type="nucleotide sequence ID" value="NZ_JAGZMZ010000012.1"/>
</dbReference>
<comment type="caution">
    <text evidence="2">The sequence shown here is derived from an EMBL/GenBank/DDBJ whole genome shotgun (WGS) entry which is preliminary data.</text>
</comment>
<reference evidence="2" key="1">
    <citation type="submission" date="2021-02" db="EMBL/GenBank/DDBJ databases">
        <title>Infant gut strain persistence is associated with maternal origin, phylogeny, and functional potential including surface adhesion and iron acquisition.</title>
        <authorList>
            <person name="Lou Y.C."/>
        </authorList>
    </citation>
    <scope>NUCLEOTIDE SEQUENCE</scope>
    <source>
        <strain evidence="2">L3_108_103G1_dasL3_108_103G1_concoct_2</strain>
    </source>
</reference>
<evidence type="ECO:0000256" key="1">
    <source>
        <dbReference type="SAM" id="Phobius"/>
    </source>
</evidence>
<keyword evidence="1" id="KW-0472">Membrane</keyword>